<feature type="domain" description="DUF676" evidence="2">
    <location>
        <begin position="183"/>
        <end position="240"/>
    </location>
</feature>
<feature type="transmembrane region" description="Helical" evidence="1">
    <location>
        <begin position="81"/>
        <end position="101"/>
    </location>
</feature>
<evidence type="ECO:0000256" key="1">
    <source>
        <dbReference type="SAM" id="Phobius"/>
    </source>
</evidence>
<dbReference type="RefSeq" id="WP_147525224.1">
    <property type="nucleotide sequence ID" value="NZ_CP015578.1"/>
</dbReference>
<dbReference type="Proteomes" id="UP000202031">
    <property type="component" value="Chromosome"/>
</dbReference>
<protein>
    <submittedName>
        <fullName evidence="3">Putative membrane protein</fullName>
    </submittedName>
</protein>
<dbReference type="GeneID" id="46920611"/>
<dbReference type="KEGG" id="clx:CLAN_0139"/>
<accession>A0A1X9SKY6</accession>
<keyword evidence="1" id="KW-0812">Transmembrane</keyword>
<proteinExistence type="predicted"/>
<sequence>MREVFYIAGFDPRSPKYYYSIFKNNIHKTSAIEQNELNISKLKKDELFYFNAYYKGVKTKYNFLIWNDIVKEHFCKRFFEVFGALFVALFNYPISGAVYMVARYSRTQLIAGYYPIVFILLSYFLTGFFCYGLSYFIQNYILWIICSILLFYLATKGIFYLGMNAGMFWLLSIYRFCYKYARSEIKGINERNESFANEIIKSLKNNKFSNDEVMIVAHSVGAIIAISSVARVIEKSKIEGLNISNLKLVLIGGCIPLVSFHKYADKFKKELEIVANSGITWLDFSSKIDGACFFKVDYIKLLRRNAKSPKLISVGFFKIYDKKTYKNIRYKWYQVHFLYLKATQIRGGYDYFYLTIDPNRLEDKKF</sequence>
<keyword evidence="1" id="KW-0472">Membrane</keyword>
<keyword evidence="1" id="KW-1133">Transmembrane helix</keyword>
<feature type="transmembrane region" description="Helical" evidence="1">
    <location>
        <begin position="113"/>
        <end position="133"/>
    </location>
</feature>
<feature type="transmembrane region" description="Helical" evidence="1">
    <location>
        <begin position="140"/>
        <end position="161"/>
    </location>
</feature>
<name>A0A1X9SKY6_9BACT</name>
<evidence type="ECO:0000313" key="4">
    <source>
        <dbReference type="Proteomes" id="UP000202031"/>
    </source>
</evidence>
<dbReference type="EMBL" id="CP015578">
    <property type="protein sequence ID" value="ARQ96915.1"/>
    <property type="molecule type" value="Genomic_DNA"/>
</dbReference>
<dbReference type="AlphaFoldDB" id="A0A1X9SKY6"/>
<dbReference type="Pfam" id="PF05057">
    <property type="entry name" value="DUF676"/>
    <property type="match status" value="1"/>
</dbReference>
<reference evidence="4" key="1">
    <citation type="journal article" date="2017" name="Genome Biol. Evol.">
        <title>Comparative Genomic Analysis Identifies a Campylobacter Clade Deficient in Selenium Metabolism.</title>
        <authorList>
            <person name="Miller W.G."/>
            <person name="Yee E."/>
            <person name="Lopes B.S."/>
            <person name="Chapman M.H."/>
            <person name="Huynh S."/>
            <person name="Bono J.L."/>
            <person name="Parker C.T."/>
            <person name="Strachan N.J.C."/>
            <person name="Forbes K.J."/>
        </authorList>
    </citation>
    <scope>NUCLEOTIDE SEQUENCE [LARGE SCALE GENOMIC DNA]</scope>
    <source>
        <strain evidence="4">NCTC 13004</strain>
    </source>
</reference>
<organism evidence="3 4">
    <name type="scientific">Campylobacter lanienae NCTC 13004</name>
    <dbReference type="NCBI Taxonomy" id="1031753"/>
    <lineage>
        <taxon>Bacteria</taxon>
        <taxon>Pseudomonadati</taxon>
        <taxon>Campylobacterota</taxon>
        <taxon>Epsilonproteobacteria</taxon>
        <taxon>Campylobacterales</taxon>
        <taxon>Campylobacteraceae</taxon>
        <taxon>Campylobacter</taxon>
    </lineage>
</organism>
<reference evidence="4" key="2">
    <citation type="journal article" date="2017" name="Genome Biol. Evol.">
        <title>Comparative genomic analysis identifies a Campylobacter clade deficient in selenium metabolism.</title>
        <authorList>
            <person name="Miller W.G."/>
            <person name="Yee E."/>
            <person name="Lopes B.S."/>
            <person name="Chapman M.H."/>
            <person name="Huynh S."/>
            <person name="Bono J.L."/>
            <person name="Parker C.T."/>
            <person name="Strachan N.J.C."/>
            <person name="Forbes K.J."/>
        </authorList>
    </citation>
    <scope>NUCLEOTIDE SEQUENCE [LARGE SCALE GENOMIC DNA]</scope>
    <source>
        <strain evidence="4">NCTC 13004</strain>
    </source>
</reference>
<gene>
    <name evidence="3" type="ORF">CLAN_0139</name>
</gene>
<evidence type="ECO:0000313" key="3">
    <source>
        <dbReference type="EMBL" id="ARQ96915.1"/>
    </source>
</evidence>
<evidence type="ECO:0000259" key="2">
    <source>
        <dbReference type="Pfam" id="PF05057"/>
    </source>
</evidence>
<dbReference type="InterPro" id="IPR007751">
    <property type="entry name" value="DUF676_lipase-like"/>
</dbReference>